<evidence type="ECO:0000256" key="1">
    <source>
        <dbReference type="SAM" id="MobiDB-lite"/>
    </source>
</evidence>
<protein>
    <recommendedName>
        <fullName evidence="5">Cytochrome oxidase complex assembly protein 1</fullName>
    </recommendedName>
</protein>
<dbReference type="InterPro" id="IPR038552">
    <property type="entry name" value="Tim21_IMS_sf"/>
</dbReference>
<evidence type="ECO:0000313" key="3">
    <source>
        <dbReference type="EMBL" id="QSQ13367.1"/>
    </source>
</evidence>
<feature type="transmembrane region" description="Helical" evidence="2">
    <location>
        <begin position="22"/>
        <end position="47"/>
    </location>
</feature>
<proteinExistence type="predicted"/>
<evidence type="ECO:0000256" key="2">
    <source>
        <dbReference type="SAM" id="Phobius"/>
    </source>
</evidence>
<feature type="compositionally biased region" description="Basic and acidic residues" evidence="1">
    <location>
        <begin position="142"/>
        <end position="153"/>
    </location>
</feature>
<feature type="compositionally biased region" description="Basic and acidic residues" evidence="1">
    <location>
        <begin position="170"/>
        <end position="188"/>
    </location>
</feature>
<dbReference type="RefSeq" id="WP_206715063.1">
    <property type="nucleotide sequence ID" value="NZ_CP071091.1"/>
</dbReference>
<keyword evidence="2" id="KW-0472">Membrane</keyword>
<gene>
    <name evidence="3" type="ORF">JY572_34310</name>
</gene>
<dbReference type="InterPro" id="IPR014807">
    <property type="entry name" value="Coa1"/>
</dbReference>
<organism evidence="3 4">
    <name type="scientific">Myxococcus landrumensis</name>
    <dbReference type="NCBI Taxonomy" id="2813577"/>
    <lineage>
        <taxon>Bacteria</taxon>
        <taxon>Pseudomonadati</taxon>
        <taxon>Myxococcota</taxon>
        <taxon>Myxococcia</taxon>
        <taxon>Myxococcales</taxon>
        <taxon>Cystobacterineae</taxon>
        <taxon>Myxococcaceae</taxon>
        <taxon>Myxococcus</taxon>
    </lineage>
</organism>
<name>A0ABX7N3P8_9BACT</name>
<dbReference type="Proteomes" id="UP000663090">
    <property type="component" value="Chromosome"/>
</dbReference>
<keyword evidence="4" id="KW-1185">Reference proteome</keyword>
<dbReference type="Gene3D" id="3.10.450.320">
    <property type="entry name" value="Mitochondrial import inner membrane translocase subunit Tim21"/>
    <property type="match status" value="1"/>
</dbReference>
<evidence type="ECO:0008006" key="5">
    <source>
        <dbReference type="Google" id="ProtNLM"/>
    </source>
</evidence>
<accession>A0ABX7N3P8</accession>
<keyword evidence="2" id="KW-1133">Transmembrane helix</keyword>
<reference evidence="3 4" key="1">
    <citation type="submission" date="2021-02" db="EMBL/GenBank/DDBJ databases">
        <title>De Novo genome assembly of isolated myxobacteria.</title>
        <authorList>
            <person name="Stevens D.C."/>
        </authorList>
    </citation>
    <scope>NUCLEOTIDE SEQUENCE [LARGE SCALE GENOMIC DNA]</scope>
    <source>
        <strain evidence="3 4">SCHIC003</strain>
    </source>
</reference>
<evidence type="ECO:0000313" key="4">
    <source>
        <dbReference type="Proteomes" id="UP000663090"/>
    </source>
</evidence>
<dbReference type="Pfam" id="PF08695">
    <property type="entry name" value="Coa1"/>
    <property type="match status" value="1"/>
</dbReference>
<feature type="region of interest" description="Disordered" evidence="1">
    <location>
        <begin position="142"/>
        <end position="188"/>
    </location>
</feature>
<dbReference type="EMBL" id="CP071091">
    <property type="protein sequence ID" value="QSQ13367.1"/>
    <property type="molecule type" value="Genomic_DNA"/>
</dbReference>
<sequence length="188" mass="19814">MSATPEGSLVPQQGWWGRNWKWVVPVGCLGLLASCGCLGFLVVGLGVSSLSANMGAYTEAVAIATNDAQVRKAMGTPIKASGFPKQTSVNSINGVTHAQLAIPLDGPQADGLLQVDARKEGDGDWHYDVLTVEVEDGTRIDLRDDAPSERDVLPDGDDSGEPLPPTEEEPPGRDAQKPVPGKDSDIEL</sequence>
<keyword evidence="2" id="KW-0812">Transmembrane</keyword>